<dbReference type="Gene3D" id="3.10.180.10">
    <property type="entry name" value="2,3-Dihydroxybiphenyl 1,2-Dioxygenase, domain 1"/>
    <property type="match status" value="1"/>
</dbReference>
<evidence type="ECO:0000313" key="5">
    <source>
        <dbReference type="EMBL" id="RVX40812.1"/>
    </source>
</evidence>
<dbReference type="InterPro" id="IPR037523">
    <property type="entry name" value="VOC_core"/>
</dbReference>
<dbReference type="Pfam" id="PF20066">
    <property type="entry name" value="Glyoxalase_8"/>
    <property type="match status" value="1"/>
</dbReference>
<dbReference type="RefSeq" id="WP_127933142.1">
    <property type="nucleotide sequence ID" value="NZ_SAUN01000001.1"/>
</dbReference>
<keyword evidence="5" id="KW-0560">Oxidoreductase</keyword>
<feature type="domain" description="VOC" evidence="4">
    <location>
        <begin position="73"/>
        <end position="198"/>
    </location>
</feature>
<dbReference type="InterPro" id="IPR000335">
    <property type="entry name" value="Bleomycin-R"/>
</dbReference>
<dbReference type="Pfam" id="PF19581">
    <property type="entry name" value="Glyoxalase_7"/>
    <property type="match status" value="1"/>
</dbReference>
<organism evidence="5 6">
    <name type="scientific">Nonomuraea polychroma</name>
    <dbReference type="NCBI Taxonomy" id="46176"/>
    <lineage>
        <taxon>Bacteria</taxon>
        <taxon>Bacillati</taxon>
        <taxon>Actinomycetota</taxon>
        <taxon>Actinomycetes</taxon>
        <taxon>Streptosporangiales</taxon>
        <taxon>Streptosporangiaceae</taxon>
        <taxon>Nonomuraea</taxon>
    </lineage>
</organism>
<dbReference type="GO" id="GO:0016829">
    <property type="term" value="F:lyase activity"/>
    <property type="evidence" value="ECO:0007669"/>
    <property type="project" value="UniProtKB-KW"/>
</dbReference>
<dbReference type="Proteomes" id="UP000284824">
    <property type="component" value="Unassembled WGS sequence"/>
</dbReference>
<dbReference type="PROSITE" id="PS51819">
    <property type="entry name" value="VOC"/>
    <property type="match status" value="1"/>
</dbReference>
<dbReference type="GO" id="GO:0051213">
    <property type="term" value="F:dioxygenase activity"/>
    <property type="evidence" value="ECO:0007669"/>
    <property type="project" value="UniProtKB-KW"/>
</dbReference>
<comment type="similarity">
    <text evidence="1">Belongs to the bleomycin resistance protein family.</text>
</comment>
<keyword evidence="5" id="KW-0456">Lyase</keyword>
<evidence type="ECO:0000256" key="1">
    <source>
        <dbReference type="ARBA" id="ARBA00011051"/>
    </source>
</evidence>
<keyword evidence="3" id="KW-0046">Antibiotic resistance</keyword>
<dbReference type="GO" id="GO:0046677">
    <property type="term" value="P:response to antibiotic"/>
    <property type="evidence" value="ECO:0007669"/>
    <property type="project" value="UniProtKB-KW"/>
</dbReference>
<evidence type="ECO:0000256" key="3">
    <source>
        <dbReference type="ARBA" id="ARBA00023251"/>
    </source>
</evidence>
<dbReference type="AlphaFoldDB" id="A0A438M4Y9"/>
<proteinExistence type="inferred from homology"/>
<accession>A0A438M4Y9</accession>
<evidence type="ECO:0000259" key="4">
    <source>
        <dbReference type="PROSITE" id="PS51819"/>
    </source>
</evidence>
<keyword evidence="6" id="KW-1185">Reference proteome</keyword>
<name>A0A438M4Y9_9ACTN</name>
<dbReference type="OrthoDB" id="6624781at2"/>
<evidence type="ECO:0000256" key="2">
    <source>
        <dbReference type="ARBA" id="ARBA00021572"/>
    </source>
</evidence>
<dbReference type="InterPro" id="IPR029068">
    <property type="entry name" value="Glyas_Bleomycin-R_OHBP_Dase"/>
</dbReference>
<reference evidence="5 6" key="1">
    <citation type="submission" date="2019-01" db="EMBL/GenBank/DDBJ databases">
        <title>Sequencing the genomes of 1000 actinobacteria strains.</title>
        <authorList>
            <person name="Klenk H.-P."/>
        </authorList>
    </citation>
    <scope>NUCLEOTIDE SEQUENCE [LARGE SCALE GENOMIC DNA]</scope>
    <source>
        <strain evidence="5 6">DSM 43925</strain>
    </source>
</reference>
<keyword evidence="5" id="KW-0223">Dioxygenase</keyword>
<gene>
    <name evidence="5" type="ORF">EDD27_3244</name>
</gene>
<evidence type="ECO:0000313" key="6">
    <source>
        <dbReference type="Proteomes" id="UP000284824"/>
    </source>
</evidence>
<sequence length="217" mass="24105">MRTFRDAKAMAKTLRAELLDRCQVELSHSACLEIVARQFGLDNYNILAAKLEESGPGEQPRAGSVWRTPFSETTTIPVLRVFSEEAAKDFYVDFLGFTLDFGGPARGPGTPFYGQVSRPGTTLQLSEHAYQAGPGATVDIWLAGLDGLWEELSAYVQERNLRIWGPGIWVPDIMKVEWDARVLILADPFGNHLRLSEPDDPASHAVLPRWTFSRDAG</sequence>
<dbReference type="InterPro" id="IPR045517">
    <property type="entry name" value="Glyoxalase_8"/>
</dbReference>
<protein>
    <recommendedName>
        <fullName evidence="2">Bleomycin resistance protein</fullName>
    </recommendedName>
</protein>
<dbReference type="EMBL" id="SAUN01000001">
    <property type="protein sequence ID" value="RVX40812.1"/>
    <property type="molecule type" value="Genomic_DNA"/>
</dbReference>
<dbReference type="SUPFAM" id="SSF54593">
    <property type="entry name" value="Glyoxalase/Bleomycin resistance protein/Dihydroxybiphenyl dioxygenase"/>
    <property type="match status" value="1"/>
</dbReference>
<comment type="caution">
    <text evidence="5">The sequence shown here is derived from an EMBL/GenBank/DDBJ whole genome shotgun (WGS) entry which is preliminary data.</text>
</comment>